<reference evidence="1" key="1">
    <citation type="submission" date="2019-07" db="EMBL/GenBank/DDBJ databases">
        <title>Annotation for the trematode Paragonimus miyazaki's.</title>
        <authorList>
            <person name="Choi Y.-J."/>
        </authorList>
    </citation>
    <scope>NUCLEOTIDE SEQUENCE</scope>
    <source>
        <strain evidence="1">Japan</strain>
    </source>
</reference>
<dbReference type="Proteomes" id="UP000822476">
    <property type="component" value="Unassembled WGS sequence"/>
</dbReference>
<evidence type="ECO:0000313" key="1">
    <source>
        <dbReference type="EMBL" id="KAF7262594.1"/>
    </source>
</evidence>
<comment type="caution">
    <text evidence="1">The sequence shown here is derived from an EMBL/GenBank/DDBJ whole genome shotgun (WGS) entry which is preliminary data.</text>
</comment>
<organism evidence="1 2">
    <name type="scientific">Paragonimus skrjabini miyazakii</name>
    <dbReference type="NCBI Taxonomy" id="59628"/>
    <lineage>
        <taxon>Eukaryota</taxon>
        <taxon>Metazoa</taxon>
        <taxon>Spiralia</taxon>
        <taxon>Lophotrochozoa</taxon>
        <taxon>Platyhelminthes</taxon>
        <taxon>Trematoda</taxon>
        <taxon>Digenea</taxon>
        <taxon>Plagiorchiida</taxon>
        <taxon>Troglotremata</taxon>
        <taxon>Troglotrematidae</taxon>
        <taxon>Paragonimus</taxon>
    </lineage>
</organism>
<keyword evidence="2" id="KW-1185">Reference proteome</keyword>
<protein>
    <submittedName>
        <fullName evidence="1">Uncharacterized protein</fullName>
    </submittedName>
</protein>
<name>A0A8S9Z7G5_9TREM</name>
<gene>
    <name evidence="1" type="ORF">EG68_00125</name>
</gene>
<accession>A0A8S9Z7G5</accession>
<evidence type="ECO:0000313" key="2">
    <source>
        <dbReference type="Proteomes" id="UP000822476"/>
    </source>
</evidence>
<dbReference type="AlphaFoldDB" id="A0A8S9Z7G5"/>
<dbReference type="EMBL" id="JTDE01000026">
    <property type="protein sequence ID" value="KAF7262594.1"/>
    <property type="molecule type" value="Genomic_DNA"/>
</dbReference>
<proteinExistence type="predicted"/>
<sequence>MKRKEGMWNDVDISFPSAVVTQSEPDVINLQRSHGYTNPPAKVMCREMTETFPSGIFECPTFALCVHSPSASLGIMKVTCVLHGCV</sequence>